<evidence type="ECO:0000313" key="4">
    <source>
        <dbReference type="RefSeq" id="XP_072858458.1"/>
    </source>
</evidence>
<name>A0ABM5GLC8_9SAUR</name>
<dbReference type="PANTHER" id="PTHR20908">
    <property type="entry name" value="LD15586P"/>
    <property type="match status" value="1"/>
</dbReference>
<sequence length="313" mass="34570">MAPTESTEPLPAGVVPGIQDAALPDQRPPSPEPPPRLPPGPAFLAPGVDVTALSRTIRLYRPAGPLSGSQPLVLLLPWFGAQPRALARYLSLYLGRRWPVLVADSALEHFLWPRWGVAYAARVLGLLGEGTALGTRPLLIHAFSIGGYTFAQMMVHLASHPEQHAGLRERICGLIYDSLVAGSLADMAQGVAKMSSSSAALRPLIRRGTLLYFSLFRRCTVPYYEAALDVFHHPPLRCPVLVFYCHNDPLSDIRVMEQLLDTWRVARIPVHVQEWQVSRHAAHLRLYPQEYTRALDAFLQQLDLAPGKPLAKL</sequence>
<evidence type="ECO:0000313" key="2">
    <source>
        <dbReference type="Proteomes" id="UP001652642"/>
    </source>
</evidence>
<dbReference type="PANTHER" id="PTHR20908:SF4">
    <property type="entry name" value="SI:DKEY-5I3.5"/>
    <property type="match status" value="1"/>
</dbReference>
<proteinExistence type="predicted"/>
<keyword evidence="2" id="KW-1185">Reference proteome</keyword>
<protein>
    <submittedName>
        <fullName evidence="3 4">Transmembrane protein 53-like</fullName>
    </submittedName>
</protein>
<evidence type="ECO:0000313" key="3">
    <source>
        <dbReference type="RefSeq" id="XP_072858457.1"/>
    </source>
</evidence>
<dbReference type="Proteomes" id="UP001652642">
    <property type="component" value="Chromosome 5"/>
</dbReference>
<dbReference type="InterPro" id="IPR008547">
    <property type="entry name" value="DUF829_TMEM53"/>
</dbReference>
<dbReference type="Pfam" id="PF05705">
    <property type="entry name" value="DUF829"/>
    <property type="match status" value="1"/>
</dbReference>
<dbReference type="InterPro" id="IPR029058">
    <property type="entry name" value="AB_hydrolase_fold"/>
</dbReference>
<evidence type="ECO:0000256" key="1">
    <source>
        <dbReference type="SAM" id="MobiDB-lite"/>
    </source>
</evidence>
<dbReference type="GeneID" id="110084401"/>
<dbReference type="Gene3D" id="3.40.50.1820">
    <property type="entry name" value="alpha/beta hydrolase"/>
    <property type="match status" value="1"/>
</dbReference>
<feature type="compositionally biased region" description="Pro residues" evidence="1">
    <location>
        <begin position="26"/>
        <end position="41"/>
    </location>
</feature>
<evidence type="ECO:0000313" key="5">
    <source>
        <dbReference type="RefSeq" id="XP_072858459.1"/>
    </source>
</evidence>
<dbReference type="RefSeq" id="XP_072858461.1">
    <property type="nucleotide sequence ID" value="XM_073002360.1"/>
</dbReference>
<gene>
    <name evidence="3 4 5 6" type="primary">LOC110084401</name>
</gene>
<reference evidence="3 4" key="1">
    <citation type="submission" date="2025-05" db="UniProtKB">
        <authorList>
            <consortium name="RefSeq"/>
        </authorList>
    </citation>
    <scope>IDENTIFICATION</scope>
</reference>
<organism evidence="2 3">
    <name type="scientific">Pogona vitticeps</name>
    <name type="common">central bearded dragon</name>
    <dbReference type="NCBI Taxonomy" id="103695"/>
    <lineage>
        <taxon>Eukaryota</taxon>
        <taxon>Metazoa</taxon>
        <taxon>Chordata</taxon>
        <taxon>Craniata</taxon>
        <taxon>Vertebrata</taxon>
        <taxon>Euteleostomi</taxon>
        <taxon>Lepidosauria</taxon>
        <taxon>Squamata</taxon>
        <taxon>Bifurcata</taxon>
        <taxon>Unidentata</taxon>
        <taxon>Episquamata</taxon>
        <taxon>Toxicofera</taxon>
        <taxon>Iguania</taxon>
        <taxon>Acrodonta</taxon>
        <taxon>Agamidae</taxon>
        <taxon>Amphibolurinae</taxon>
        <taxon>Pogona</taxon>
    </lineage>
</organism>
<dbReference type="SUPFAM" id="SSF53474">
    <property type="entry name" value="alpha/beta-Hydrolases"/>
    <property type="match status" value="1"/>
</dbReference>
<dbReference type="RefSeq" id="XP_072858459.1">
    <property type="nucleotide sequence ID" value="XM_073002358.1"/>
</dbReference>
<evidence type="ECO:0000313" key="6">
    <source>
        <dbReference type="RefSeq" id="XP_072858461.1"/>
    </source>
</evidence>
<dbReference type="RefSeq" id="XP_072858458.1">
    <property type="nucleotide sequence ID" value="XM_073002357.1"/>
</dbReference>
<dbReference type="RefSeq" id="XP_072858457.1">
    <property type="nucleotide sequence ID" value="XM_073002356.1"/>
</dbReference>
<feature type="region of interest" description="Disordered" evidence="1">
    <location>
        <begin position="1"/>
        <end position="41"/>
    </location>
</feature>
<accession>A0ABM5GLC8</accession>